<evidence type="ECO:0000256" key="1">
    <source>
        <dbReference type="SAM" id="Coils"/>
    </source>
</evidence>
<keyword evidence="1" id="KW-0175">Coiled coil</keyword>
<dbReference type="EMBL" id="KP211913">
    <property type="protein sequence ID" value="ANV80974.1"/>
    <property type="molecule type" value="Genomic_DNA"/>
</dbReference>
<dbReference type="AlphaFoldDB" id="A0A1B1TFD1"/>
<proteinExistence type="predicted"/>
<feature type="coiled-coil region" evidence="1">
    <location>
        <begin position="1"/>
        <end position="28"/>
    </location>
</feature>
<protein>
    <submittedName>
        <fullName evidence="2">Uncharacterized protein</fullName>
    </submittedName>
</protein>
<name>A0A1B1TFD1_9ARCH</name>
<sequence length="66" mass="7729">METVRDIMDDLEIEFELLQTQISKLEAKKGVRGREEELEVIVEDEDEDEEIIDIENTSSVTINQKF</sequence>
<reference evidence="2" key="2">
    <citation type="journal article" date="2015" name="ISME J.">
        <title>A new class of marine Euryarchaeota group II from the Mediterranean deep chlorophyll maximum.</title>
        <authorList>
            <person name="Martin-Cuadrado A.B."/>
            <person name="Garcia-Heredia I."/>
            <person name="Molto A.G."/>
            <person name="Lopez-Ubeda R."/>
            <person name="Kimes N."/>
            <person name="Lopez-Garcia P."/>
            <person name="Moreira D."/>
            <person name="Rodriguez-Valera F."/>
        </authorList>
    </citation>
    <scope>NUCLEOTIDE SEQUENCE</scope>
</reference>
<accession>A0A1B1TFD1</accession>
<evidence type="ECO:0000313" key="2">
    <source>
        <dbReference type="EMBL" id="ANV80974.1"/>
    </source>
</evidence>
<organism evidence="2">
    <name type="scientific">uncultured Poseidoniia archaeon</name>
    <dbReference type="NCBI Taxonomy" id="1697135"/>
    <lineage>
        <taxon>Archaea</taxon>
        <taxon>Methanobacteriati</taxon>
        <taxon>Thermoplasmatota</taxon>
        <taxon>Candidatus Poseidoniia</taxon>
        <taxon>environmental samples</taxon>
    </lineage>
</organism>
<reference evidence="2" key="1">
    <citation type="submission" date="2014-11" db="EMBL/GenBank/DDBJ databases">
        <authorList>
            <person name="Zhu J."/>
            <person name="Qi W."/>
            <person name="Song R."/>
        </authorList>
    </citation>
    <scope>NUCLEOTIDE SEQUENCE</scope>
</reference>